<dbReference type="Proteomes" id="UP000785679">
    <property type="component" value="Unassembled WGS sequence"/>
</dbReference>
<name>A0A8J8P4M4_HALGN</name>
<dbReference type="AlphaFoldDB" id="A0A8J8P4M4"/>
<evidence type="ECO:0000313" key="2">
    <source>
        <dbReference type="EMBL" id="TNV85511.1"/>
    </source>
</evidence>
<gene>
    <name evidence="2" type="ORF">FGO68_gene4869</name>
</gene>
<accession>A0A8J8P4M4</accession>
<dbReference type="EMBL" id="RRYP01001771">
    <property type="protein sequence ID" value="TNV85511.1"/>
    <property type="molecule type" value="Genomic_DNA"/>
</dbReference>
<evidence type="ECO:0000256" key="1">
    <source>
        <dbReference type="SAM" id="MobiDB-lite"/>
    </source>
</evidence>
<reference evidence="2" key="1">
    <citation type="submission" date="2019-06" db="EMBL/GenBank/DDBJ databases">
        <authorList>
            <person name="Zheng W."/>
        </authorList>
    </citation>
    <scope>NUCLEOTIDE SEQUENCE</scope>
    <source>
        <strain evidence="2">QDHG01</strain>
    </source>
</reference>
<protein>
    <submittedName>
        <fullName evidence="2">Uncharacterized protein</fullName>
    </submittedName>
</protein>
<feature type="region of interest" description="Disordered" evidence="1">
    <location>
        <begin position="61"/>
        <end position="93"/>
    </location>
</feature>
<comment type="caution">
    <text evidence="2">The sequence shown here is derived from an EMBL/GenBank/DDBJ whole genome shotgun (WGS) entry which is preliminary data.</text>
</comment>
<proteinExistence type="predicted"/>
<organism evidence="2 3">
    <name type="scientific">Halteria grandinella</name>
    <dbReference type="NCBI Taxonomy" id="5974"/>
    <lineage>
        <taxon>Eukaryota</taxon>
        <taxon>Sar</taxon>
        <taxon>Alveolata</taxon>
        <taxon>Ciliophora</taxon>
        <taxon>Intramacronucleata</taxon>
        <taxon>Spirotrichea</taxon>
        <taxon>Stichotrichia</taxon>
        <taxon>Sporadotrichida</taxon>
        <taxon>Halteriidae</taxon>
        <taxon>Halteria</taxon>
    </lineage>
</organism>
<evidence type="ECO:0000313" key="3">
    <source>
        <dbReference type="Proteomes" id="UP000785679"/>
    </source>
</evidence>
<keyword evidence="3" id="KW-1185">Reference proteome</keyword>
<sequence>MSCFSGTSSIFESDVASIQCWDQSLQVPLYWITVNNQGSALFQEKALISAANPQTFSSATSSSLLYSTGSSNSSSALNSFSERSLSSCCLKSF</sequence>